<dbReference type="InterPro" id="IPR036514">
    <property type="entry name" value="SGNH_hydro_sf"/>
</dbReference>
<dbReference type="Pfam" id="PF00657">
    <property type="entry name" value="Lipase_GDSL"/>
    <property type="match status" value="1"/>
</dbReference>
<dbReference type="GO" id="GO:0016298">
    <property type="term" value="F:lipase activity"/>
    <property type="evidence" value="ECO:0007669"/>
    <property type="project" value="InterPro"/>
</dbReference>
<comment type="similarity">
    <text evidence="1">Belongs to the 'GDSL' lipolytic enzyme family.</text>
</comment>
<evidence type="ECO:0000256" key="1">
    <source>
        <dbReference type="ARBA" id="ARBA00008668"/>
    </source>
</evidence>
<name>A0A0H3XLA3_9MOLU</name>
<dbReference type="InterPro" id="IPR008265">
    <property type="entry name" value="Lipase_GDSL_AS"/>
</dbReference>
<sequence>MKKSHFILTSIITTIPLLLNPFSSSYNHDNYRNLTYSHLYVLGDSLSDTGGLVGAGTDFFKGKWFLPQIKAITFDSPFYNHVSFSNGPVAVQYLADKLHLSLTPGWKYSAFWNTETYEQYGNNYAIGGADIGDVNTWTGYFFANRFELANQLQTLLFQHTIQPQDLIVVEGGNNDLFAAIGLKNSYDQQTIITTALSTEEKILRKLIANHAAHIIVTNVPDMGKTPSYYQTPLEQTATNLATEYNSQWSQIINNLQHQYPHKIKTYNLFAAFNKYRQQFATQGFNITKACVKENLVSVLYSRHVKTTYINNCNPQNINNYFFFDDVHPTALVHKMVRLDLYNLALNW</sequence>
<keyword evidence="3" id="KW-1185">Reference proteome</keyword>
<dbReference type="EMBL" id="CP011856">
    <property type="protein sequence ID" value="AKM54274.1"/>
    <property type="molecule type" value="Genomic_DNA"/>
</dbReference>
<dbReference type="PANTHER" id="PTHR22835:SF659">
    <property type="entry name" value="GDSL LIPASE_ACYLHYDROLASE, PUTATIVE (AFU_ORTHOLOGUE AFUA_2G00510)-RELATED"/>
    <property type="match status" value="1"/>
</dbReference>
<reference evidence="2 3" key="1">
    <citation type="journal article" date="2015" name="Genome Biol. Evol.">
        <title>Found and Lost: The Fates of Horizontally Acquired Genes in Arthropod-Symbiotic Spiroplasma.</title>
        <authorList>
            <person name="Lo W.S."/>
            <person name="Gasparich G.E."/>
            <person name="Kuo C.H."/>
        </authorList>
    </citation>
    <scope>NUCLEOTIDE SEQUENCE [LARGE SCALE GENOMIC DNA]</scope>
    <source>
        <strain evidence="3">TDA-040725-5</strain>
    </source>
</reference>
<dbReference type="Gene3D" id="3.40.50.1110">
    <property type="entry name" value="SGNH hydrolase"/>
    <property type="match status" value="1"/>
</dbReference>
<dbReference type="InterPro" id="IPR001087">
    <property type="entry name" value="GDSL"/>
</dbReference>
<dbReference type="CDD" id="cd01846">
    <property type="entry name" value="fatty_acyltransferase_like"/>
    <property type="match status" value="1"/>
</dbReference>
<evidence type="ECO:0000313" key="2">
    <source>
        <dbReference type="EMBL" id="AKM54274.1"/>
    </source>
</evidence>
<accession>A0A0H3XLA3</accession>
<dbReference type="SUPFAM" id="SSF52266">
    <property type="entry name" value="SGNH hydrolase"/>
    <property type="match status" value="1"/>
</dbReference>
<dbReference type="AlphaFoldDB" id="A0A0H3XLA3"/>
<gene>
    <name evidence="2" type="ORF">SERIO_v1c07100</name>
</gene>
<dbReference type="Proteomes" id="UP000035661">
    <property type="component" value="Chromosome"/>
</dbReference>
<protein>
    <submittedName>
        <fullName evidence="2">GDSL family lipase</fullName>
    </submittedName>
</protein>
<dbReference type="PATRIC" id="fig|743698.3.peg.711"/>
<dbReference type="KEGG" id="seri:SERIO_v1c07100"/>
<evidence type="ECO:0000313" key="3">
    <source>
        <dbReference type="Proteomes" id="UP000035661"/>
    </source>
</evidence>
<dbReference type="PANTHER" id="PTHR22835">
    <property type="entry name" value="ZINC FINGER FYVE DOMAIN CONTAINING PROTEIN"/>
    <property type="match status" value="1"/>
</dbReference>
<dbReference type="RefSeq" id="WP_047791498.1">
    <property type="nucleotide sequence ID" value="NZ_CP011856.1"/>
</dbReference>
<dbReference type="PROSITE" id="PS01098">
    <property type="entry name" value="LIPASE_GDSL_SER"/>
    <property type="match status" value="1"/>
</dbReference>
<proteinExistence type="inferred from homology"/>
<dbReference type="GO" id="GO:0006629">
    <property type="term" value="P:lipid metabolic process"/>
    <property type="evidence" value="ECO:0007669"/>
    <property type="project" value="InterPro"/>
</dbReference>
<reference evidence="3" key="2">
    <citation type="submission" date="2015-06" db="EMBL/GenBank/DDBJ databases">
        <title>Complete genome sequence of Spiroplasma eriocheiris TDA-040725-5 (DSM 21848).</title>
        <authorList>
            <person name="Lo W.-S."/>
            <person name="Kuo C.-H."/>
        </authorList>
    </citation>
    <scope>NUCLEOTIDE SEQUENCE [LARGE SCALE GENOMIC DNA]</scope>
    <source>
        <strain evidence="3">TDA-040725-5</strain>
    </source>
</reference>
<organism evidence="2 3">
    <name type="scientific">Spiroplasma eriocheiris</name>
    <dbReference type="NCBI Taxonomy" id="315358"/>
    <lineage>
        <taxon>Bacteria</taxon>
        <taxon>Bacillati</taxon>
        <taxon>Mycoplasmatota</taxon>
        <taxon>Mollicutes</taxon>
        <taxon>Entomoplasmatales</taxon>
        <taxon>Spiroplasmataceae</taxon>
        <taxon>Spiroplasma</taxon>
    </lineage>
</organism>